<dbReference type="GO" id="GO:0006310">
    <property type="term" value="P:DNA recombination"/>
    <property type="evidence" value="ECO:0007669"/>
    <property type="project" value="UniProtKB-KW"/>
</dbReference>
<proteinExistence type="predicted"/>
<dbReference type="CDD" id="cd01189">
    <property type="entry name" value="INT_ICEBs1_C_like"/>
    <property type="match status" value="1"/>
</dbReference>
<dbReference type="GO" id="GO:0015074">
    <property type="term" value="P:DNA integration"/>
    <property type="evidence" value="ECO:0007669"/>
    <property type="project" value="InterPro"/>
</dbReference>
<gene>
    <name evidence="3" type="ORF">MOC45_22765</name>
</gene>
<dbReference type="Pfam" id="PF00589">
    <property type="entry name" value="Phage_integrase"/>
    <property type="match status" value="1"/>
</dbReference>
<sequence>ETWTPEEIKRFLDTSKLKRPSRHYIAYEISIKTGLRMGEVLGLEWKSINWEKRYITIRQTLCRIDDKGNYGLEPEVKTVNSYRNVNIPESLCESLRKHKRLVERDKKEAGAKYNDLDLVVCTKMGDWLPPCNWRRGFHSIRKQLGLPKIKPHALRHTHATYLISIGVSPKIVQERLGHSDIKQTLGT</sequence>
<organism evidence="3 4">
    <name type="scientific">Bacillus spizizenii</name>
    <name type="common">Bacillus subtilis subsp. spizizenii</name>
    <dbReference type="NCBI Taxonomy" id="96241"/>
    <lineage>
        <taxon>Bacteria</taxon>
        <taxon>Bacillati</taxon>
        <taxon>Bacillota</taxon>
        <taxon>Bacilli</taxon>
        <taxon>Bacillales</taxon>
        <taxon>Bacillaceae</taxon>
        <taxon>Bacillus</taxon>
    </lineage>
</organism>
<evidence type="ECO:0000313" key="3">
    <source>
        <dbReference type="EMBL" id="MCY8123351.1"/>
    </source>
</evidence>
<evidence type="ECO:0000259" key="2">
    <source>
        <dbReference type="PROSITE" id="PS51898"/>
    </source>
</evidence>
<keyword evidence="1" id="KW-0233">DNA recombination</keyword>
<dbReference type="InterPro" id="IPR011010">
    <property type="entry name" value="DNA_brk_join_enz"/>
</dbReference>
<feature type="domain" description="Tyr recombinase" evidence="2">
    <location>
        <begin position="1"/>
        <end position="187"/>
    </location>
</feature>
<protein>
    <submittedName>
        <fullName evidence="3">Site-specific integrase</fullName>
    </submittedName>
</protein>
<dbReference type="PROSITE" id="PS51898">
    <property type="entry name" value="TYR_RECOMBINASE"/>
    <property type="match status" value="1"/>
</dbReference>
<dbReference type="AlphaFoldDB" id="A0A9Q4DVR7"/>
<dbReference type="Gene3D" id="1.10.443.10">
    <property type="entry name" value="Intergrase catalytic core"/>
    <property type="match status" value="1"/>
</dbReference>
<reference evidence="3" key="1">
    <citation type="submission" date="2022-02" db="EMBL/GenBank/DDBJ databases">
        <title>Crop Bioprotection Bacillus Genome Sequencing.</title>
        <authorList>
            <person name="Dunlap C."/>
        </authorList>
    </citation>
    <scope>NUCLEOTIDE SEQUENCE</scope>
    <source>
        <strain evidence="3">M18B4</strain>
    </source>
</reference>
<feature type="non-terminal residue" evidence="3">
    <location>
        <position position="1"/>
    </location>
</feature>
<comment type="caution">
    <text evidence="3">The sequence shown here is derived from an EMBL/GenBank/DDBJ whole genome shotgun (WGS) entry which is preliminary data.</text>
</comment>
<dbReference type="GO" id="GO:0003677">
    <property type="term" value="F:DNA binding"/>
    <property type="evidence" value="ECO:0007669"/>
    <property type="project" value="InterPro"/>
</dbReference>
<dbReference type="Proteomes" id="UP001070352">
    <property type="component" value="Unassembled WGS sequence"/>
</dbReference>
<name>A0A9Q4DVR7_BACSC</name>
<feature type="non-terminal residue" evidence="3">
    <location>
        <position position="187"/>
    </location>
</feature>
<evidence type="ECO:0000256" key="1">
    <source>
        <dbReference type="ARBA" id="ARBA00023172"/>
    </source>
</evidence>
<evidence type="ECO:0000313" key="4">
    <source>
        <dbReference type="Proteomes" id="UP001070352"/>
    </source>
</evidence>
<dbReference type="SUPFAM" id="SSF56349">
    <property type="entry name" value="DNA breaking-rejoining enzymes"/>
    <property type="match status" value="1"/>
</dbReference>
<dbReference type="PANTHER" id="PTHR30349:SF64">
    <property type="entry name" value="PROPHAGE INTEGRASE INTD-RELATED"/>
    <property type="match status" value="1"/>
</dbReference>
<dbReference type="InterPro" id="IPR002104">
    <property type="entry name" value="Integrase_catalytic"/>
</dbReference>
<dbReference type="PANTHER" id="PTHR30349">
    <property type="entry name" value="PHAGE INTEGRASE-RELATED"/>
    <property type="match status" value="1"/>
</dbReference>
<dbReference type="EMBL" id="JALANJ010000107">
    <property type="protein sequence ID" value="MCY8123351.1"/>
    <property type="molecule type" value="Genomic_DNA"/>
</dbReference>
<accession>A0A9Q4DVR7</accession>
<dbReference type="InterPro" id="IPR050090">
    <property type="entry name" value="Tyrosine_recombinase_XerCD"/>
</dbReference>
<dbReference type="InterPro" id="IPR013762">
    <property type="entry name" value="Integrase-like_cat_sf"/>
</dbReference>